<gene>
    <name evidence="6" type="ORF">S01H4_25753</name>
</gene>
<dbReference type="CDD" id="cd24035">
    <property type="entry name" value="ASKHA_NBD_O66634-like_rpt2"/>
    <property type="match status" value="1"/>
</dbReference>
<reference evidence="6" key="1">
    <citation type="journal article" date="2014" name="Front. Microbiol.">
        <title>High frequency of phylogenetically diverse reductive dehalogenase-homologous genes in deep subseafloor sedimentary metagenomes.</title>
        <authorList>
            <person name="Kawai M."/>
            <person name="Futagami T."/>
            <person name="Toyoda A."/>
            <person name="Takaki Y."/>
            <person name="Nishi S."/>
            <person name="Hori S."/>
            <person name="Arai W."/>
            <person name="Tsubouchi T."/>
            <person name="Morono Y."/>
            <person name="Uchiyama I."/>
            <person name="Ito T."/>
            <person name="Fujiyama A."/>
            <person name="Inagaki F."/>
            <person name="Takami H."/>
        </authorList>
    </citation>
    <scope>NUCLEOTIDE SEQUENCE</scope>
    <source>
        <strain evidence="6">Expedition CK06-06</strain>
    </source>
</reference>
<feature type="non-terminal residue" evidence="6">
    <location>
        <position position="276"/>
    </location>
</feature>
<dbReference type="Pfam" id="PF01869">
    <property type="entry name" value="BcrAD_BadFG"/>
    <property type="match status" value="1"/>
</dbReference>
<evidence type="ECO:0000256" key="3">
    <source>
        <dbReference type="ARBA" id="ARBA00023004"/>
    </source>
</evidence>
<accession>X1AA40</accession>
<comment type="cofactor">
    <cofactor evidence="1">
        <name>[4Fe-4S] cluster</name>
        <dbReference type="ChEBI" id="CHEBI:49883"/>
    </cofactor>
</comment>
<dbReference type="SUPFAM" id="SSF53067">
    <property type="entry name" value="Actin-like ATPase domain"/>
    <property type="match status" value="1"/>
</dbReference>
<dbReference type="Gene3D" id="3.30.420.40">
    <property type="match status" value="2"/>
</dbReference>
<protein>
    <recommendedName>
        <fullName evidence="5">ATPase BadF/BadG/BcrA/BcrD type domain-containing protein</fullName>
    </recommendedName>
</protein>
<keyword evidence="4" id="KW-0411">Iron-sulfur</keyword>
<proteinExistence type="predicted"/>
<feature type="non-terminal residue" evidence="6">
    <location>
        <position position="1"/>
    </location>
</feature>
<keyword evidence="3" id="KW-0408">Iron</keyword>
<dbReference type="GO" id="GO:0046872">
    <property type="term" value="F:metal ion binding"/>
    <property type="evidence" value="ECO:0007669"/>
    <property type="project" value="UniProtKB-KW"/>
</dbReference>
<feature type="domain" description="ATPase BadF/BadG/BcrA/BcrD type" evidence="5">
    <location>
        <begin position="65"/>
        <end position="258"/>
    </location>
</feature>
<dbReference type="InterPro" id="IPR008275">
    <property type="entry name" value="CoA_E_activase_dom"/>
</dbReference>
<evidence type="ECO:0000256" key="4">
    <source>
        <dbReference type="ARBA" id="ARBA00023014"/>
    </source>
</evidence>
<dbReference type="GO" id="GO:0051536">
    <property type="term" value="F:iron-sulfur cluster binding"/>
    <property type="evidence" value="ECO:0007669"/>
    <property type="project" value="UniProtKB-KW"/>
</dbReference>
<sequence length="276" mass="30095">GVALALREKPELKPFNKSNLEKEISLIQEKEALPKLSLSHREKEVSSLKENCELLKDGQLLDAYLGIDIGSVSTNVVVIDEKRHLLAKSYLPTAGKPIKVVQDGLREVKSKVEGKVRIRGVGVTGSGRYMIGAFVGADVIKNEITAQARGALNVDPDVNTVFEVGGQDSKFISLEKGVIVDFTMNKACAAGTGSFLEEQAEKLEINIKKEFEQIALSSDSPADLGDRCTVFMESALFEHLQRGVSVPDLVGGLAYSVVYNYLNKVVENRKIGNNIF</sequence>
<name>X1AA40_9ZZZZ</name>
<dbReference type="InterPro" id="IPR002731">
    <property type="entry name" value="ATPase_BadF"/>
</dbReference>
<dbReference type="NCBIfam" id="TIGR00241">
    <property type="entry name" value="CoA_E_activ"/>
    <property type="match status" value="1"/>
</dbReference>
<evidence type="ECO:0000256" key="1">
    <source>
        <dbReference type="ARBA" id="ARBA00001966"/>
    </source>
</evidence>
<comment type="caution">
    <text evidence="6">The sequence shown here is derived from an EMBL/GenBank/DDBJ whole genome shotgun (WGS) entry which is preliminary data.</text>
</comment>
<dbReference type="InterPro" id="IPR043129">
    <property type="entry name" value="ATPase_NBD"/>
</dbReference>
<evidence type="ECO:0000313" key="6">
    <source>
        <dbReference type="EMBL" id="GAG79335.1"/>
    </source>
</evidence>
<dbReference type="PANTHER" id="PTHR32329">
    <property type="entry name" value="BIFUNCTIONAL PROTEIN [INCLUDES 2-HYDROXYACYL-COA DEHYDRATASE (N-TER) AND ITS ACTIVATOR DOMAIN (C_TERM)-RELATED"/>
    <property type="match status" value="1"/>
</dbReference>
<keyword evidence="2" id="KW-0479">Metal-binding</keyword>
<dbReference type="InterPro" id="IPR051805">
    <property type="entry name" value="Dehydratase_Activator_Redct"/>
</dbReference>
<evidence type="ECO:0000259" key="5">
    <source>
        <dbReference type="Pfam" id="PF01869"/>
    </source>
</evidence>
<evidence type="ECO:0000256" key="2">
    <source>
        <dbReference type="ARBA" id="ARBA00022723"/>
    </source>
</evidence>
<dbReference type="PANTHER" id="PTHR32329:SF7">
    <property type="entry name" value="ACTIVATOR OF 2-HYDROXYACYL-COA-HYDRATASE"/>
    <property type="match status" value="1"/>
</dbReference>
<organism evidence="6">
    <name type="scientific">marine sediment metagenome</name>
    <dbReference type="NCBI Taxonomy" id="412755"/>
    <lineage>
        <taxon>unclassified sequences</taxon>
        <taxon>metagenomes</taxon>
        <taxon>ecological metagenomes</taxon>
    </lineage>
</organism>
<dbReference type="AlphaFoldDB" id="X1AA40"/>
<dbReference type="EMBL" id="BART01012303">
    <property type="protein sequence ID" value="GAG79335.1"/>
    <property type="molecule type" value="Genomic_DNA"/>
</dbReference>